<dbReference type="RefSeq" id="WP_186949526.1">
    <property type="nucleotide sequence ID" value="NZ_JACOGF010000014.1"/>
</dbReference>
<dbReference type="Gene3D" id="2.170.130.10">
    <property type="entry name" value="TonB-dependent receptor, plug domain"/>
    <property type="match status" value="1"/>
</dbReference>
<evidence type="ECO:0000313" key="16">
    <source>
        <dbReference type="Proteomes" id="UP000650424"/>
    </source>
</evidence>
<evidence type="ECO:0000256" key="9">
    <source>
        <dbReference type="ARBA" id="ARBA00023170"/>
    </source>
</evidence>
<evidence type="ECO:0000259" key="13">
    <source>
        <dbReference type="Pfam" id="PF00593"/>
    </source>
</evidence>
<dbReference type="Pfam" id="PF00593">
    <property type="entry name" value="TonB_dep_Rec_b-barrel"/>
    <property type="match status" value="1"/>
</dbReference>
<keyword evidence="5" id="KW-0812">Transmembrane</keyword>
<feature type="signal peptide" evidence="12">
    <location>
        <begin position="1"/>
        <end position="20"/>
    </location>
</feature>
<accession>A0ABR6ZWG1</accession>
<evidence type="ECO:0000256" key="4">
    <source>
        <dbReference type="ARBA" id="ARBA00022452"/>
    </source>
</evidence>
<keyword evidence="4" id="KW-1134">Transmembrane beta strand</keyword>
<dbReference type="SUPFAM" id="SSF56935">
    <property type="entry name" value="Porins"/>
    <property type="match status" value="1"/>
</dbReference>
<comment type="similarity">
    <text evidence="2 11">Belongs to the TonB-dependent receptor family.</text>
</comment>
<dbReference type="PANTHER" id="PTHR30069">
    <property type="entry name" value="TONB-DEPENDENT OUTER MEMBRANE RECEPTOR"/>
    <property type="match status" value="1"/>
</dbReference>
<proteinExistence type="inferred from homology"/>
<evidence type="ECO:0000256" key="11">
    <source>
        <dbReference type="RuleBase" id="RU003357"/>
    </source>
</evidence>
<evidence type="ECO:0000256" key="5">
    <source>
        <dbReference type="ARBA" id="ARBA00022692"/>
    </source>
</evidence>
<evidence type="ECO:0000313" key="15">
    <source>
        <dbReference type="EMBL" id="MBC3920203.1"/>
    </source>
</evidence>
<evidence type="ECO:0000256" key="2">
    <source>
        <dbReference type="ARBA" id="ARBA00009810"/>
    </source>
</evidence>
<keyword evidence="7 11" id="KW-0798">TonB box</keyword>
<dbReference type="InterPro" id="IPR012910">
    <property type="entry name" value="Plug_dom"/>
</dbReference>
<keyword evidence="16" id="KW-1185">Reference proteome</keyword>
<keyword evidence="9 15" id="KW-0675">Receptor</keyword>
<feature type="chain" id="PRO_5046383059" evidence="12">
    <location>
        <begin position="21"/>
        <end position="729"/>
    </location>
</feature>
<dbReference type="InterPro" id="IPR036942">
    <property type="entry name" value="Beta-barrel_TonB_sf"/>
</dbReference>
<dbReference type="InterPro" id="IPR000531">
    <property type="entry name" value="Beta-barrel_TonB"/>
</dbReference>
<sequence length="729" mass="80762">MNKKINAACSLLLACGSVWAQDGKQSAPPAQQPQQVIVNGAQTDIEAARDFVAGKLIIGRKQIEQSGLQNVSEILKREPAITIGKDGRLSLLGLPGYTQILLDGQQPMGKAPLELDLTQVDKIEIIKSATAETGPFGIAGTINVISRKIERKTLQQVRLGVTGVAGEYGGNGSWMFNQFSPDSPWSLNLNVSARNGRSPRSGNDQQILISQAGFQPQFNAQRNSIRTDEFLTLTSELAYKFGTGNNFSVKPDYGQIKQDQTRTEQRNWNDGRLQQTNQRGTSSLSGYALPFSWNYDAGDAGQLDASLRYNQMQLSGDTLRIDQGTAIGYAIRRQQQIDDQASYILLLNYRNSFSGGHTVKSGLQWTHGSHDINRAYWLNDQPDTSLSALSKQSLAKEDKLRLFVQDDWRLNKTLALNGGVSVEDQVLKFNEGGIRSQSNFRVWSPSFHLAKKLEGDQKRQFRLSLARSFKAPGYDQLLLQPVIDPFAPCVTPAGCGSNTIDTADSMGNPHLQPERALAFNLSYEHGLSSDSQISFEAYSRQIEKKIGNEILLTTVPWATVPRYVQRPANLGSASIYGVSVDWRVALTDISKTAPKVDLRGSFGFAHSVLSDVPGPDNHLDGQLPWRAKIGMSYKLENLPVKVDVDANWLPADWVRNNLTQRTYESRQRTLTANAVWTVNPDLRVIMNLDNMFAPQSETIREYILPGASVQTRSQNSSFTRVGLRLELKL</sequence>
<organism evidence="15 16">
    <name type="scientific">Undibacterium hunanense</name>
    <dbReference type="NCBI Taxonomy" id="2762292"/>
    <lineage>
        <taxon>Bacteria</taxon>
        <taxon>Pseudomonadati</taxon>
        <taxon>Pseudomonadota</taxon>
        <taxon>Betaproteobacteria</taxon>
        <taxon>Burkholderiales</taxon>
        <taxon>Oxalobacteraceae</taxon>
        <taxon>Undibacterium</taxon>
    </lineage>
</organism>
<dbReference type="PANTHER" id="PTHR30069:SF29">
    <property type="entry name" value="HEMOGLOBIN AND HEMOGLOBIN-HAPTOGLOBIN-BINDING PROTEIN 1-RELATED"/>
    <property type="match status" value="1"/>
</dbReference>
<evidence type="ECO:0000256" key="6">
    <source>
        <dbReference type="ARBA" id="ARBA00022729"/>
    </source>
</evidence>
<comment type="caution">
    <text evidence="15">The sequence shown here is derived from an EMBL/GenBank/DDBJ whole genome shotgun (WGS) entry which is preliminary data.</text>
</comment>
<keyword evidence="8 11" id="KW-0472">Membrane</keyword>
<keyword evidence="10" id="KW-0998">Cell outer membrane</keyword>
<name>A0ABR6ZWG1_9BURK</name>
<reference evidence="15 16" key="1">
    <citation type="submission" date="2020-08" db="EMBL/GenBank/DDBJ databases">
        <title>Novel species isolated from subtropical streams in China.</title>
        <authorList>
            <person name="Lu H."/>
        </authorList>
    </citation>
    <scope>NUCLEOTIDE SEQUENCE [LARGE SCALE GENOMIC DNA]</scope>
    <source>
        <strain evidence="15 16">CY18W</strain>
    </source>
</reference>
<gene>
    <name evidence="15" type="ORF">H8L32_22255</name>
</gene>
<evidence type="ECO:0000256" key="7">
    <source>
        <dbReference type="ARBA" id="ARBA00023077"/>
    </source>
</evidence>
<dbReference type="Gene3D" id="2.40.170.20">
    <property type="entry name" value="TonB-dependent receptor, beta-barrel domain"/>
    <property type="match status" value="1"/>
</dbReference>
<evidence type="ECO:0000256" key="12">
    <source>
        <dbReference type="SAM" id="SignalP"/>
    </source>
</evidence>
<protein>
    <submittedName>
        <fullName evidence="15">TonB-dependent receptor</fullName>
    </submittedName>
</protein>
<dbReference type="Pfam" id="PF07715">
    <property type="entry name" value="Plug"/>
    <property type="match status" value="1"/>
</dbReference>
<evidence type="ECO:0000256" key="1">
    <source>
        <dbReference type="ARBA" id="ARBA00004571"/>
    </source>
</evidence>
<feature type="domain" description="TonB-dependent receptor-like beta-barrel" evidence="13">
    <location>
        <begin position="238"/>
        <end position="690"/>
    </location>
</feature>
<dbReference type="Proteomes" id="UP000650424">
    <property type="component" value="Unassembled WGS sequence"/>
</dbReference>
<evidence type="ECO:0000256" key="3">
    <source>
        <dbReference type="ARBA" id="ARBA00022448"/>
    </source>
</evidence>
<evidence type="ECO:0000256" key="10">
    <source>
        <dbReference type="ARBA" id="ARBA00023237"/>
    </source>
</evidence>
<dbReference type="EMBL" id="JACOGF010000014">
    <property type="protein sequence ID" value="MBC3920203.1"/>
    <property type="molecule type" value="Genomic_DNA"/>
</dbReference>
<dbReference type="PROSITE" id="PS51257">
    <property type="entry name" value="PROKAR_LIPOPROTEIN"/>
    <property type="match status" value="1"/>
</dbReference>
<evidence type="ECO:0000259" key="14">
    <source>
        <dbReference type="Pfam" id="PF07715"/>
    </source>
</evidence>
<dbReference type="InterPro" id="IPR037066">
    <property type="entry name" value="Plug_dom_sf"/>
</dbReference>
<keyword evidence="3" id="KW-0813">Transport</keyword>
<dbReference type="InterPro" id="IPR039426">
    <property type="entry name" value="TonB-dep_rcpt-like"/>
</dbReference>
<evidence type="ECO:0000256" key="8">
    <source>
        <dbReference type="ARBA" id="ARBA00023136"/>
    </source>
</evidence>
<keyword evidence="6 12" id="KW-0732">Signal</keyword>
<comment type="subcellular location">
    <subcellularLocation>
        <location evidence="1">Cell outer membrane</location>
        <topology evidence="1">Multi-pass membrane protein</topology>
    </subcellularLocation>
</comment>
<feature type="domain" description="TonB-dependent receptor plug" evidence="14">
    <location>
        <begin position="57"/>
        <end position="141"/>
    </location>
</feature>